<dbReference type="InterPro" id="IPR000504">
    <property type="entry name" value="RRM_dom"/>
</dbReference>
<evidence type="ECO:0000256" key="2">
    <source>
        <dbReference type="ARBA" id="ARBA00022884"/>
    </source>
</evidence>
<dbReference type="SUPFAM" id="SSF54928">
    <property type="entry name" value="RNA-binding domain, RBD"/>
    <property type="match status" value="3"/>
</dbReference>
<dbReference type="SMART" id="SM00360">
    <property type="entry name" value="RRM"/>
    <property type="match status" value="3"/>
</dbReference>
<accession>X6M1L4</accession>
<comment type="caution">
    <text evidence="6">The sequence shown here is derived from an EMBL/GenBank/DDBJ whole genome shotgun (WGS) entry which is preliminary data.</text>
</comment>
<reference evidence="6 7" key="1">
    <citation type="journal article" date="2013" name="Curr. Biol.">
        <title>The Genome of the Foraminiferan Reticulomyxa filosa.</title>
        <authorList>
            <person name="Glockner G."/>
            <person name="Hulsmann N."/>
            <person name="Schleicher M."/>
            <person name="Noegel A.A."/>
            <person name="Eichinger L."/>
            <person name="Gallinger C."/>
            <person name="Pawlowski J."/>
            <person name="Sierra R."/>
            <person name="Euteneuer U."/>
            <person name="Pillet L."/>
            <person name="Moustafa A."/>
            <person name="Platzer M."/>
            <person name="Groth M."/>
            <person name="Szafranski K."/>
            <person name="Schliwa M."/>
        </authorList>
    </citation>
    <scope>NUCLEOTIDE SEQUENCE [LARGE SCALE GENOMIC DNA]</scope>
</reference>
<feature type="domain" description="RRM" evidence="5">
    <location>
        <begin position="12"/>
        <end position="87"/>
    </location>
</feature>
<dbReference type="PROSITE" id="PS50102">
    <property type="entry name" value="RRM"/>
    <property type="match status" value="1"/>
</dbReference>
<dbReference type="InterPro" id="IPR050666">
    <property type="entry name" value="ESRP"/>
</dbReference>
<dbReference type="PANTHER" id="PTHR13976">
    <property type="entry name" value="HETEROGENEOUS NUCLEAR RIBONUCLEOPROTEIN-RELATED"/>
    <property type="match status" value="1"/>
</dbReference>
<evidence type="ECO:0000256" key="3">
    <source>
        <dbReference type="PROSITE-ProRule" id="PRU00176"/>
    </source>
</evidence>
<keyword evidence="1" id="KW-0677">Repeat</keyword>
<dbReference type="AlphaFoldDB" id="X6M1L4"/>
<evidence type="ECO:0000313" key="7">
    <source>
        <dbReference type="Proteomes" id="UP000023152"/>
    </source>
</evidence>
<evidence type="ECO:0000259" key="5">
    <source>
        <dbReference type="PROSITE" id="PS50102"/>
    </source>
</evidence>
<feature type="region of interest" description="Disordered" evidence="4">
    <location>
        <begin position="95"/>
        <end position="132"/>
    </location>
</feature>
<dbReference type="CDD" id="cd12254">
    <property type="entry name" value="RRM_hnRNPH_ESRPs_RBM12_like"/>
    <property type="match status" value="1"/>
</dbReference>
<dbReference type="InterPro" id="IPR012677">
    <property type="entry name" value="Nucleotide-bd_a/b_plait_sf"/>
</dbReference>
<dbReference type="Pfam" id="PF00076">
    <property type="entry name" value="RRM_1"/>
    <property type="match status" value="1"/>
</dbReference>
<dbReference type="InterPro" id="IPR035979">
    <property type="entry name" value="RBD_domain_sf"/>
</dbReference>
<organism evidence="6 7">
    <name type="scientific">Reticulomyxa filosa</name>
    <dbReference type="NCBI Taxonomy" id="46433"/>
    <lineage>
        <taxon>Eukaryota</taxon>
        <taxon>Sar</taxon>
        <taxon>Rhizaria</taxon>
        <taxon>Retaria</taxon>
        <taxon>Foraminifera</taxon>
        <taxon>Monothalamids</taxon>
        <taxon>Reticulomyxidae</taxon>
        <taxon>Reticulomyxa</taxon>
    </lineage>
</organism>
<dbReference type="Gene3D" id="3.30.70.330">
    <property type="match status" value="3"/>
</dbReference>
<gene>
    <name evidence="6" type="ORF">RFI_29611</name>
</gene>
<dbReference type="Proteomes" id="UP000023152">
    <property type="component" value="Unassembled WGS sequence"/>
</dbReference>
<dbReference type="EMBL" id="ASPP01025744">
    <property type="protein sequence ID" value="ETO07779.1"/>
    <property type="molecule type" value="Genomic_DNA"/>
</dbReference>
<sequence length="833" mass="94903">MSGSPKRKMASNVVRLTGIPFTCTETEIRAFFNAQRILKIKILTDKYGKNSGHALVEFASEGDMNQALLKDKHYIGRRYIDVNRASKRDMNTYFRTKLEPPGSADSPKESHDNSNGNNISNNSMNHSNNSLFTGHRPQRCVLKVKGLPFNVTAAEIIHFFKQKDPQLQPSQIYLTLDEANRLNGNAFVVFKKQEHRKLHKKKKRLHFFLLMDKKEIIFGRILFFKTYHKKIKNSKALSLDRQHIRQRYVELFKSNDYEMSLCSNILVYPSLQSEPHFPNRQLQSPALKFHALSRSDTDLVSIDQSCVLPDAVPLFVANAESNQYHAVKNSQQKFSVLLRGLPDVTADDVMHFFQKGKFSYFVPVLCACTDRKIYPVCVHKKRGVNQALVEFDNPAAVRAAMSPNPMFMNDKWVTLQLVDCKDIKGEENSESPEHSPNASPSKAPEMQFPSFEYSPVYLKLSQKIKKTKAVIKEYCMQNGMFLDSFVLKLLCEFVFLKTSRVHCQLEMRGPLTVHLNESNDHQAVSTTPQEYVAVKYYSPITRQLIGMTKVPLPEDKIRHMVRCHYEKRKALSSVQQHEFFGMQNPPSLDSLLLNKDTSCTSTDIRELMTLSDVSEGATMFVSVTLVSHLSSQGVMTVLVIDKQRKCQGYTPWQLIAVCDDVAQRSELKMDMDWFGGYVHKSSAFVVGDTCKGFYYINESRQCLQWLPFNVRNIEKLVSSANGTMKGYVQQHLEWFQWTDIQGAIMALDGLSGEEQQVPLVLLSYSGSNLAAPFYFHTSQNKYPFVLRSTDPTLLRLLSQCKLGGVYIDTTMGRVLVIGYSFTIVGTKKKAGRV</sequence>
<protein>
    <recommendedName>
        <fullName evidence="5">RRM domain-containing protein</fullName>
    </recommendedName>
</protein>
<evidence type="ECO:0000256" key="4">
    <source>
        <dbReference type="SAM" id="MobiDB-lite"/>
    </source>
</evidence>
<dbReference type="OrthoDB" id="431068at2759"/>
<proteinExistence type="predicted"/>
<evidence type="ECO:0000256" key="1">
    <source>
        <dbReference type="ARBA" id="ARBA00022737"/>
    </source>
</evidence>
<keyword evidence="7" id="KW-1185">Reference proteome</keyword>
<feature type="compositionally biased region" description="Low complexity" evidence="4">
    <location>
        <begin position="113"/>
        <end position="130"/>
    </location>
</feature>
<name>X6M1L4_RETFI</name>
<keyword evidence="2 3" id="KW-0694">RNA-binding</keyword>
<dbReference type="GO" id="GO:0003723">
    <property type="term" value="F:RNA binding"/>
    <property type="evidence" value="ECO:0007669"/>
    <property type="project" value="UniProtKB-UniRule"/>
</dbReference>
<evidence type="ECO:0000313" key="6">
    <source>
        <dbReference type="EMBL" id="ETO07779.1"/>
    </source>
</evidence>